<dbReference type="InterPro" id="IPR052155">
    <property type="entry name" value="Biofilm_reg_signaling"/>
</dbReference>
<dbReference type="KEGG" id="rfo:REIFOR_02097"/>
<dbReference type="PROSITE" id="PS50885">
    <property type="entry name" value="HAMP"/>
    <property type="match status" value="1"/>
</dbReference>
<dbReference type="CDD" id="cd01949">
    <property type="entry name" value="GGDEF"/>
    <property type="match status" value="1"/>
</dbReference>
<dbReference type="PROSITE" id="PS50887">
    <property type="entry name" value="GGDEF"/>
    <property type="match status" value="1"/>
</dbReference>
<dbReference type="GO" id="GO:0007165">
    <property type="term" value="P:signal transduction"/>
    <property type="evidence" value="ECO:0007669"/>
    <property type="project" value="InterPro"/>
</dbReference>
<protein>
    <submittedName>
        <fullName evidence="6">Putative signal transduction membrane protein</fullName>
    </submittedName>
</protein>
<evidence type="ECO:0000313" key="7">
    <source>
        <dbReference type="Proteomes" id="UP000229757"/>
    </source>
</evidence>
<dbReference type="PANTHER" id="PTHR44757">
    <property type="entry name" value="DIGUANYLATE CYCLASE DGCP"/>
    <property type="match status" value="1"/>
</dbReference>
<gene>
    <name evidence="6" type="ORF">REIFOR_02097</name>
</gene>
<dbReference type="CDD" id="cd01948">
    <property type="entry name" value="EAL"/>
    <property type="match status" value="1"/>
</dbReference>
<dbReference type="NCBIfam" id="TIGR00254">
    <property type="entry name" value="GGDEF"/>
    <property type="match status" value="1"/>
</dbReference>
<dbReference type="NCBIfam" id="TIGR00229">
    <property type="entry name" value="sensory_box"/>
    <property type="match status" value="1"/>
</dbReference>
<dbReference type="Gene3D" id="3.20.20.450">
    <property type="entry name" value="EAL domain"/>
    <property type="match status" value="1"/>
</dbReference>
<feature type="domain" description="EAL" evidence="3">
    <location>
        <begin position="583"/>
        <end position="839"/>
    </location>
</feature>
<feature type="domain" description="HAMP" evidence="4">
    <location>
        <begin position="209"/>
        <end position="265"/>
    </location>
</feature>
<dbReference type="Pfam" id="PF00990">
    <property type="entry name" value="GGDEF"/>
    <property type="match status" value="1"/>
</dbReference>
<dbReference type="InterPro" id="IPR003660">
    <property type="entry name" value="HAMP_dom"/>
</dbReference>
<feature type="transmembrane region" description="Helical" evidence="2">
    <location>
        <begin position="189"/>
        <end position="207"/>
    </location>
</feature>
<evidence type="ECO:0000313" key="6">
    <source>
        <dbReference type="EMBL" id="ATX77231.1"/>
    </source>
</evidence>
<dbReference type="InterPro" id="IPR043128">
    <property type="entry name" value="Rev_trsase/Diguanyl_cyclase"/>
</dbReference>
<dbReference type="Gene3D" id="6.10.340.10">
    <property type="match status" value="1"/>
</dbReference>
<keyword evidence="2" id="KW-1133">Transmembrane helix</keyword>
<organism evidence="6 7">
    <name type="scientific">Reinekea forsetii</name>
    <dbReference type="NCBI Taxonomy" id="1336806"/>
    <lineage>
        <taxon>Bacteria</taxon>
        <taxon>Pseudomonadati</taxon>
        <taxon>Pseudomonadota</taxon>
        <taxon>Gammaproteobacteria</taxon>
        <taxon>Oceanospirillales</taxon>
        <taxon>Saccharospirillaceae</taxon>
        <taxon>Reinekea</taxon>
    </lineage>
</organism>
<dbReference type="InterPro" id="IPR035965">
    <property type="entry name" value="PAS-like_dom_sf"/>
</dbReference>
<dbReference type="InterPro" id="IPR000160">
    <property type="entry name" value="GGDEF_dom"/>
</dbReference>
<dbReference type="FunFam" id="3.30.70.270:FF:000001">
    <property type="entry name" value="Diguanylate cyclase domain protein"/>
    <property type="match status" value="1"/>
</dbReference>
<keyword evidence="2" id="KW-0472">Membrane</keyword>
<dbReference type="Pfam" id="PF08448">
    <property type="entry name" value="PAS_4"/>
    <property type="match status" value="1"/>
</dbReference>
<evidence type="ECO:0000259" key="5">
    <source>
        <dbReference type="PROSITE" id="PS50887"/>
    </source>
</evidence>
<dbReference type="InterPro" id="IPR001633">
    <property type="entry name" value="EAL_dom"/>
</dbReference>
<feature type="domain" description="GGDEF" evidence="5">
    <location>
        <begin position="436"/>
        <end position="574"/>
    </location>
</feature>
<dbReference type="EMBL" id="CP011797">
    <property type="protein sequence ID" value="ATX77231.1"/>
    <property type="molecule type" value="Genomic_DNA"/>
</dbReference>
<dbReference type="Proteomes" id="UP000229757">
    <property type="component" value="Chromosome"/>
</dbReference>
<dbReference type="Gene3D" id="3.30.450.20">
    <property type="entry name" value="PAS domain"/>
    <property type="match status" value="1"/>
</dbReference>
<name>A0A2K8KTN3_9GAMM</name>
<feature type="transmembrane region" description="Helical" evidence="2">
    <location>
        <begin position="40"/>
        <end position="62"/>
    </location>
</feature>
<dbReference type="SUPFAM" id="SSF55785">
    <property type="entry name" value="PYP-like sensor domain (PAS domain)"/>
    <property type="match status" value="1"/>
</dbReference>
<comment type="cofactor">
    <cofactor evidence="1">
        <name>Mg(2+)</name>
        <dbReference type="ChEBI" id="CHEBI:18420"/>
    </cofactor>
</comment>
<dbReference type="PANTHER" id="PTHR44757:SF2">
    <property type="entry name" value="BIOFILM ARCHITECTURE MAINTENANCE PROTEIN MBAA"/>
    <property type="match status" value="1"/>
</dbReference>
<keyword evidence="2" id="KW-0812">Transmembrane</keyword>
<keyword evidence="7" id="KW-1185">Reference proteome</keyword>
<evidence type="ECO:0000259" key="4">
    <source>
        <dbReference type="PROSITE" id="PS50885"/>
    </source>
</evidence>
<proteinExistence type="predicted"/>
<dbReference type="InterPro" id="IPR035919">
    <property type="entry name" value="EAL_sf"/>
</dbReference>
<dbReference type="SMART" id="SM00267">
    <property type="entry name" value="GGDEF"/>
    <property type="match status" value="1"/>
</dbReference>
<sequence length="846" mass="95054">MWKSLLNCTDPSGHSELQIHLMNPFATTHTLIRRQISLRLAITFLVTAVGLSLIVGSIAFMVELKNHASLIEQDVERVGMASIYPAKQAVFRLDSVLGTEIVKGLLINPFVTAVWIFDEQNTSVAFGHKSQTRPYRAPYLVPFIGEPVRYYSVPLGFDPSDPVKLGTLKFEYNNHWRYQSLMRTTWSRLLLNFISVICLTLILIAIVNRSLTRPLSRLSRQLKHIDINHSRGQRLAPRYRHHDDEFGTLVKALNSYIGVADGLIGENRAALSAAEQSYSSLHALVEHLPHLIYVKTINGTVLLANRAFLNTFELDEKTFIGSQHDQVLRNFSAATAQLIIDADNEAFVSHKSVLLPEVNWALKNGQFLSLELRKLAIQYKGQDALLTVGVDITERKEHQAYIQHLAYHDSLTNLPNRHLFLDRLDQALLRAQRSGNFGALIFIDLDDFKAINDSKGHLIGDTILSTVAERLTEGVREQDTVARLGGDEFVICMTDLGRVEVLAREIAVGRTTRLVAAMARPFKIPGDCLQVSASLGLAFFYDRTQTAEELLRHADMAMYKAKELGKNQFILFEQEMADANQRVLELKEDCLVAITEHQFFLLYQPQVDSNDGRIVGAEALLRWAHPRRGLVSPVEFIPLLEAADLMHIVGQFVLREAIAQAAHWRDAASIDDRFKLSINVSPQQFRHENFTQLVRGIVTEQGIDANMIDLEITEGMIIDDIDHTVASMNALRTFGLHFSIDDFGTGYSNLNYLKQLPLDTLKVDQSFVRNIPHDPNDTAIVRTILAMAAQLNLNTVAEGVETQAQLALLRDMGCHVFQGYLYSPPVMPAEFEQLLNNQPKGPTESL</sequence>
<reference evidence="6 7" key="1">
    <citation type="journal article" date="2017" name="Environ. Microbiol.">
        <title>Genomic and physiological analyses of 'Reinekea forsetii' reveal a versatile opportunistic lifestyle during spring algae blooms.</title>
        <authorList>
            <person name="Avci B."/>
            <person name="Hahnke R.L."/>
            <person name="Chafee M."/>
            <person name="Fischer T."/>
            <person name="Gruber-Vodicka H."/>
            <person name="Tegetmeyer H.E."/>
            <person name="Harder J."/>
            <person name="Fuchs B.M."/>
            <person name="Amann R.I."/>
            <person name="Teeling H."/>
        </authorList>
    </citation>
    <scope>NUCLEOTIDE SEQUENCE [LARGE SCALE GENOMIC DNA]</scope>
    <source>
        <strain evidence="6 7">Hel1_31_D35</strain>
    </source>
</reference>
<dbReference type="SMART" id="SM00052">
    <property type="entry name" value="EAL"/>
    <property type="match status" value="1"/>
</dbReference>
<dbReference type="PROSITE" id="PS50883">
    <property type="entry name" value="EAL"/>
    <property type="match status" value="1"/>
</dbReference>
<dbReference type="InterPro" id="IPR029787">
    <property type="entry name" value="Nucleotide_cyclase"/>
</dbReference>
<dbReference type="GO" id="GO:0016020">
    <property type="term" value="C:membrane"/>
    <property type="evidence" value="ECO:0007669"/>
    <property type="project" value="InterPro"/>
</dbReference>
<evidence type="ECO:0000256" key="1">
    <source>
        <dbReference type="ARBA" id="ARBA00001946"/>
    </source>
</evidence>
<dbReference type="GO" id="GO:0003824">
    <property type="term" value="F:catalytic activity"/>
    <property type="evidence" value="ECO:0007669"/>
    <property type="project" value="UniProtKB-ARBA"/>
</dbReference>
<dbReference type="InterPro" id="IPR013656">
    <property type="entry name" value="PAS_4"/>
</dbReference>
<evidence type="ECO:0000256" key="2">
    <source>
        <dbReference type="SAM" id="Phobius"/>
    </source>
</evidence>
<dbReference type="Pfam" id="PF00563">
    <property type="entry name" value="EAL"/>
    <property type="match status" value="1"/>
</dbReference>
<dbReference type="SUPFAM" id="SSF141868">
    <property type="entry name" value="EAL domain-like"/>
    <property type="match status" value="1"/>
</dbReference>
<dbReference type="AlphaFoldDB" id="A0A2K8KTN3"/>
<dbReference type="SUPFAM" id="SSF55073">
    <property type="entry name" value="Nucleotide cyclase"/>
    <property type="match status" value="1"/>
</dbReference>
<accession>A0A2K8KTN3</accession>
<dbReference type="InterPro" id="IPR000014">
    <property type="entry name" value="PAS"/>
</dbReference>
<evidence type="ECO:0000259" key="3">
    <source>
        <dbReference type="PROSITE" id="PS50883"/>
    </source>
</evidence>
<dbReference type="Gene3D" id="3.30.70.270">
    <property type="match status" value="1"/>
</dbReference>